<dbReference type="GO" id="GO:0008270">
    <property type="term" value="F:zinc ion binding"/>
    <property type="evidence" value="ECO:0007669"/>
    <property type="project" value="UniProtKB-KW"/>
</dbReference>
<organism evidence="6 7">
    <name type="scientific">Leucobacter chromiiresistens</name>
    <dbReference type="NCBI Taxonomy" id="1079994"/>
    <lineage>
        <taxon>Bacteria</taxon>
        <taxon>Bacillati</taxon>
        <taxon>Actinomycetota</taxon>
        <taxon>Actinomycetes</taxon>
        <taxon>Micrococcales</taxon>
        <taxon>Microbacteriaceae</taxon>
        <taxon>Leucobacter</taxon>
    </lineage>
</organism>
<comment type="caution">
    <text evidence="6">The sequence shown here is derived from an EMBL/GenBank/DDBJ whole genome shotgun (WGS) entry which is preliminary data.</text>
</comment>
<feature type="domain" description="Zinc finger DksA/TraR C4-type" evidence="5">
    <location>
        <begin position="83"/>
        <end position="112"/>
    </location>
</feature>
<evidence type="ECO:0000256" key="2">
    <source>
        <dbReference type="ARBA" id="ARBA00022771"/>
    </source>
</evidence>
<name>A0A147EP02_9MICO</name>
<protein>
    <submittedName>
        <fullName evidence="6">Molecular chaperone DnaK</fullName>
    </submittedName>
</protein>
<sequence length="114" mass="12467">MEHEDDRRGLLLAEQERIAARVTKLERDIAALTSARRSSVDDDEHDPDGEPLSARWSLLAGLLESARDDARQAAEAVRRLDAGAYGVCVACGQPIPAGQLDVRPFRERCVACTP</sequence>
<dbReference type="PANTHER" id="PTHR33823">
    <property type="entry name" value="RNA POLYMERASE-BINDING TRANSCRIPTION FACTOR DKSA-RELATED"/>
    <property type="match status" value="1"/>
</dbReference>
<accession>A0A147EP02</accession>
<proteinExistence type="predicted"/>
<keyword evidence="2" id="KW-0863">Zinc-finger</keyword>
<evidence type="ECO:0000256" key="4">
    <source>
        <dbReference type="PROSITE-ProRule" id="PRU00510"/>
    </source>
</evidence>
<dbReference type="PROSITE" id="PS51128">
    <property type="entry name" value="ZF_DKSA_2"/>
    <property type="match status" value="1"/>
</dbReference>
<dbReference type="InterPro" id="IPR000962">
    <property type="entry name" value="Znf_DskA_TraR"/>
</dbReference>
<keyword evidence="7" id="KW-1185">Reference proteome</keyword>
<evidence type="ECO:0000313" key="6">
    <source>
        <dbReference type="EMBL" id="KTR86265.1"/>
    </source>
</evidence>
<reference evidence="6 7" key="1">
    <citation type="journal article" date="2016" name="Front. Microbiol.">
        <title>Genomic Resource of Rice Seed Associated Bacteria.</title>
        <authorList>
            <person name="Midha S."/>
            <person name="Bansal K."/>
            <person name="Sharma S."/>
            <person name="Kumar N."/>
            <person name="Patil P.P."/>
            <person name="Chaudhry V."/>
            <person name="Patil P.B."/>
        </authorList>
    </citation>
    <scope>NUCLEOTIDE SEQUENCE [LARGE SCALE GENOMIC DNA]</scope>
    <source>
        <strain evidence="6 7">NS354</strain>
    </source>
</reference>
<dbReference type="OrthoDB" id="1121111at2"/>
<dbReference type="PATRIC" id="fig|1079994.3.peg.1167"/>
<gene>
    <name evidence="6" type="ORF">NS354_05390</name>
</gene>
<dbReference type="EMBL" id="LDRK01000025">
    <property type="protein sequence ID" value="KTR86265.1"/>
    <property type="molecule type" value="Genomic_DNA"/>
</dbReference>
<evidence type="ECO:0000313" key="7">
    <source>
        <dbReference type="Proteomes" id="UP000070810"/>
    </source>
</evidence>
<dbReference type="RefSeq" id="WP_058593565.1">
    <property type="nucleotide sequence ID" value="NZ_LDRK01000025.1"/>
</dbReference>
<evidence type="ECO:0000256" key="3">
    <source>
        <dbReference type="ARBA" id="ARBA00022833"/>
    </source>
</evidence>
<evidence type="ECO:0000259" key="5">
    <source>
        <dbReference type="Pfam" id="PF01258"/>
    </source>
</evidence>
<keyword evidence="1" id="KW-0479">Metal-binding</keyword>
<dbReference type="Gene3D" id="1.20.120.910">
    <property type="entry name" value="DksA, coiled-coil domain"/>
    <property type="match status" value="1"/>
</dbReference>
<dbReference type="Proteomes" id="UP000070810">
    <property type="component" value="Unassembled WGS sequence"/>
</dbReference>
<keyword evidence="3" id="KW-0862">Zinc</keyword>
<dbReference type="AlphaFoldDB" id="A0A147EP02"/>
<feature type="zinc finger region" description="dksA C4-type" evidence="4">
    <location>
        <begin position="88"/>
        <end position="112"/>
    </location>
</feature>
<dbReference type="Pfam" id="PF01258">
    <property type="entry name" value="zf-dskA_traR"/>
    <property type="match status" value="1"/>
</dbReference>
<evidence type="ECO:0000256" key="1">
    <source>
        <dbReference type="ARBA" id="ARBA00022723"/>
    </source>
</evidence>